<dbReference type="InterPro" id="IPR011545">
    <property type="entry name" value="DEAD/DEAH_box_helicase_dom"/>
</dbReference>
<keyword evidence="1" id="KW-0547">Nucleotide-binding</keyword>
<dbReference type="InterPro" id="IPR055367">
    <property type="entry name" value="WH4_Lhr"/>
</dbReference>
<dbReference type="InterPro" id="IPR013701">
    <property type="entry name" value="Lhr-like_DEAD/DEAH_assoc"/>
</dbReference>
<keyword evidence="5" id="KW-0067">ATP-binding</keyword>
<dbReference type="Proteomes" id="UP000786560">
    <property type="component" value="Unassembled WGS sequence"/>
</dbReference>
<dbReference type="InterPro" id="IPR052511">
    <property type="entry name" value="ATP-dep_Helicase"/>
</dbReference>
<dbReference type="Pfam" id="PF00270">
    <property type="entry name" value="DEAD"/>
    <property type="match status" value="1"/>
</dbReference>
<evidence type="ECO:0000313" key="13">
    <source>
        <dbReference type="Proteomes" id="UP000786560"/>
    </source>
</evidence>
<dbReference type="InterPro" id="IPR027417">
    <property type="entry name" value="P-loop_NTPase"/>
</dbReference>
<dbReference type="EMBL" id="DYUX01000023">
    <property type="protein sequence ID" value="HJG42034.1"/>
    <property type="molecule type" value="Genomic_DNA"/>
</dbReference>
<dbReference type="PROSITE" id="PS51194">
    <property type="entry name" value="HELICASE_CTER"/>
    <property type="match status" value="1"/>
</dbReference>
<dbReference type="Pfam" id="PF23235">
    <property type="entry name" value="WHD_3rd_Lhr"/>
    <property type="match status" value="1"/>
</dbReference>
<keyword evidence="8" id="KW-0413">Isomerase</keyword>
<dbReference type="Pfam" id="PF08494">
    <property type="entry name" value="DEAD_assoc"/>
    <property type="match status" value="1"/>
</dbReference>
<evidence type="ECO:0000256" key="1">
    <source>
        <dbReference type="ARBA" id="ARBA00022741"/>
    </source>
</evidence>
<feature type="region of interest" description="Disordered" evidence="9">
    <location>
        <begin position="251"/>
        <end position="281"/>
    </location>
</feature>
<dbReference type="Pfam" id="PF19306">
    <property type="entry name" value="WHD_Lhr"/>
    <property type="match status" value="1"/>
</dbReference>
<dbReference type="GO" id="GO:0006281">
    <property type="term" value="P:DNA repair"/>
    <property type="evidence" value="ECO:0007669"/>
    <property type="project" value="UniProtKB-KW"/>
</dbReference>
<feature type="domain" description="Helicase C-terminal" evidence="11">
    <location>
        <begin position="340"/>
        <end position="536"/>
    </location>
</feature>
<evidence type="ECO:0000313" key="12">
    <source>
        <dbReference type="EMBL" id="HJG42034.1"/>
    </source>
</evidence>
<comment type="caution">
    <text evidence="12">The sequence shown here is derived from an EMBL/GenBank/DDBJ whole genome shotgun (WGS) entry which is preliminary data.</text>
</comment>
<accession>A0A921LUP6</accession>
<dbReference type="GO" id="GO:0003677">
    <property type="term" value="F:DNA binding"/>
    <property type="evidence" value="ECO:0007669"/>
    <property type="project" value="UniProtKB-KW"/>
</dbReference>
<dbReference type="Pfam" id="PF23234">
    <property type="entry name" value="WHD_4th_Lhr"/>
    <property type="match status" value="1"/>
</dbReference>
<evidence type="ECO:0000256" key="2">
    <source>
        <dbReference type="ARBA" id="ARBA00022763"/>
    </source>
</evidence>
<organism evidence="12 13">
    <name type="scientific">Bifidobacterium pullorum subsp. gallinarum</name>
    <dbReference type="NCBI Taxonomy" id="78344"/>
    <lineage>
        <taxon>Bacteria</taxon>
        <taxon>Bacillati</taxon>
        <taxon>Actinomycetota</taxon>
        <taxon>Actinomycetes</taxon>
        <taxon>Bifidobacteriales</taxon>
        <taxon>Bifidobacteriaceae</taxon>
        <taxon>Bifidobacterium</taxon>
    </lineage>
</organism>
<dbReference type="InterPro" id="IPR055368">
    <property type="entry name" value="WH3_Lhr"/>
</dbReference>
<evidence type="ECO:0000259" key="11">
    <source>
        <dbReference type="PROSITE" id="PS51194"/>
    </source>
</evidence>
<reference evidence="12" key="1">
    <citation type="journal article" date="2021" name="PeerJ">
        <title>Extensive microbial diversity within the chicken gut microbiome revealed by metagenomics and culture.</title>
        <authorList>
            <person name="Gilroy R."/>
            <person name="Ravi A."/>
            <person name="Getino M."/>
            <person name="Pursley I."/>
            <person name="Horton D.L."/>
            <person name="Alikhan N.F."/>
            <person name="Baker D."/>
            <person name="Gharbi K."/>
            <person name="Hall N."/>
            <person name="Watson M."/>
            <person name="Adriaenssens E.M."/>
            <person name="Foster-Nyarko E."/>
            <person name="Jarju S."/>
            <person name="Secka A."/>
            <person name="Antonio M."/>
            <person name="Oren A."/>
            <person name="Chaudhuri R.R."/>
            <person name="La Ragione R."/>
            <person name="Hildebrand F."/>
            <person name="Pallen M.J."/>
        </authorList>
    </citation>
    <scope>NUCLEOTIDE SEQUENCE</scope>
    <source>
        <strain evidence="12">ChiBcolR7-4860</strain>
    </source>
</reference>
<dbReference type="Gene3D" id="3.40.50.300">
    <property type="entry name" value="P-loop containing nucleotide triphosphate hydrolases"/>
    <property type="match status" value="2"/>
</dbReference>
<evidence type="ECO:0000256" key="8">
    <source>
        <dbReference type="ARBA" id="ARBA00023235"/>
    </source>
</evidence>
<dbReference type="PANTHER" id="PTHR47962">
    <property type="entry name" value="ATP-DEPENDENT HELICASE LHR-RELATED-RELATED"/>
    <property type="match status" value="1"/>
</dbReference>
<evidence type="ECO:0000256" key="5">
    <source>
        <dbReference type="ARBA" id="ARBA00022840"/>
    </source>
</evidence>
<feature type="region of interest" description="Disordered" evidence="9">
    <location>
        <begin position="733"/>
        <end position="754"/>
    </location>
</feature>
<reference evidence="12" key="2">
    <citation type="submission" date="2021-09" db="EMBL/GenBank/DDBJ databases">
        <authorList>
            <person name="Gilroy R."/>
        </authorList>
    </citation>
    <scope>NUCLEOTIDE SEQUENCE</scope>
    <source>
        <strain evidence="12">ChiBcolR7-4860</strain>
    </source>
</reference>
<evidence type="ECO:0000256" key="6">
    <source>
        <dbReference type="ARBA" id="ARBA00023125"/>
    </source>
</evidence>
<evidence type="ECO:0000256" key="4">
    <source>
        <dbReference type="ARBA" id="ARBA00022806"/>
    </source>
</evidence>
<sequence length="1635" mass="176450">MYECLDLFSEPTGAWFRHAFAQGETAAQRQAWPVIAKGDDALVIAPTGSGKTLSAFLYAIDRLMNRAPEAGEAREAGGSRSRKPAKGVKVLYISPLKALGVDVARNLETPLAGIAAQCKAMGLNPPSIRVATRSGDTTAQERRAIASHPPDILVTTPESLYLILTSKARRILSTVRTVIVDEIHAIAGTKRGAHLALSLERLDMLTAEPAQRIGLSATVRPAEAAARFLGGARAVTIVDVQSRPAMELKVVEPVEQMPESADSTNRARAAGGGKPSGLPSISGVTPAMMRLAERQGTVTASPGPAQGPLRARADVGAGGDGIGAGDAASADERAGSVWPAVERSILNEILGHHTTLVFVNSRGLAERLTARLNDLYAAMPGHGDADAPRSDEPYAGQRHFHPMAGPSTNLIHPHAPEDTIAMAHHGSVSKDRRKRIEEDLKHGRLRCVVATSSLELGIDMGSVDLVIQVSPPLSVSSGLQRVGRADHQVGGVSHALFYPLTREQIIGAAATVECMQTGDIEPLSIPRCPLDVLAQHTVAAAAMEDLNSDDWYQTVRRAAPFADLDRSVFDSVLGMLTGAYDSEAFTAFRPSLMWNHEEHLISARPGAQRLAVTSGGTIPDRGQYTVVLPEHEAGKGPRRVGELDEEMVYESRIGDIITLGTSTWQIQDITHDRVVVVPAPGRTARLPFWHGEGFGRDAGFGEMQGRFVRDMVNGLHDGDCTVASVGVAPSDYPASSDCAASSDGMTSSSDAAAFDDGTTDRLRADGLDGNAISNLAQLLHEQRIATGAVPTDRTLVVERCPDEEGDWRIVLHSPYGKRVHEPWAMIVGNRIKQRYGYDGQVYACDDGIILLLPQSDGHIPAAELFTVDPDDIQRLVAEQVGESVLFTARFRECAARSLYLPRTDPGKRVPLWQQRLRGVQLLNAARTQRNFPLLLETTRECLQDVYDLPALRRLMTRLSNGEIDLVDVETQAPSPFAETIMFGYVGQVMYQYDQPHAERSAALLSLDFDALERLLGTADMTAVLDPDVIHDVERELAGRTFWNELDERDVAGRVARYAKTHGPFTVDMMMVELHLDAERAVRELDGLKARGEVLTGLFMTNPGRGNGSRSTVDDAQPGEGEESYGGMGKLVGGMEPDVEMADDHRPVQYLHRDVFRRIRARSLNKAREAIKPVAPAVYQALLLDRQGVGPVGGERYDGVDGLMRVIEQLEGVALPLPVWEGAVFPARVRGYQSAMLDELLASGDVVWTGEKTAGTKAKEPGRIAFHPADSELLCNTAAADATGHPSDVAPDDTMTDDTALDDDAARVPRPVRTLPDAILHVLAAGGAFRAERLAELVRAAWRPDTESVDPETGEISSPAWSNSQFEDALWSLVWQGAVTNSSLTPVRAMASAVSSHATRSVSVGRTRRRARVAVQMPVLMQGLWSAVPTVTATAEQRLLARIEVLLDRYGIIAPPLIDAEDVPGGFSALYPVLRRMEEHGTLVRGMFVQGFGAAQFARRDTVDQLRHAGEGHSRSCVAIEVMDPANLTGAAVAWPQYGGTANKPLRRAGGMVVLDHGNPVVYAAVKGHHLTTFTDDGDTLRRAFAELAYALQRHPSGSVTFADLNGEPLTARTEAARILHAAGFTPCPQGMKLYR</sequence>
<feature type="region of interest" description="Disordered" evidence="9">
    <location>
        <begin position="297"/>
        <end position="328"/>
    </location>
</feature>
<dbReference type="CDD" id="cd17922">
    <property type="entry name" value="DEXHc_LHR-like"/>
    <property type="match status" value="1"/>
</dbReference>
<keyword evidence="4 12" id="KW-0347">Helicase</keyword>
<dbReference type="GO" id="GO:0005524">
    <property type="term" value="F:ATP binding"/>
    <property type="evidence" value="ECO:0007669"/>
    <property type="project" value="UniProtKB-KW"/>
</dbReference>
<feature type="domain" description="Helicase ATP-binding" evidence="10">
    <location>
        <begin position="32"/>
        <end position="237"/>
    </location>
</feature>
<dbReference type="PROSITE" id="PS51192">
    <property type="entry name" value="HELICASE_ATP_BIND_1"/>
    <property type="match status" value="1"/>
</dbReference>
<name>A0A921LUP6_9BIFI</name>
<keyword evidence="2" id="KW-0227">DNA damage</keyword>
<dbReference type="InterPro" id="IPR045628">
    <property type="entry name" value="Lhr_WH_dom"/>
</dbReference>
<dbReference type="SMART" id="SM00487">
    <property type="entry name" value="DEXDc"/>
    <property type="match status" value="1"/>
</dbReference>
<feature type="region of interest" description="Disordered" evidence="9">
    <location>
        <begin position="1098"/>
        <end position="1124"/>
    </location>
</feature>
<evidence type="ECO:0000259" key="10">
    <source>
        <dbReference type="PROSITE" id="PS51192"/>
    </source>
</evidence>
<dbReference type="GO" id="GO:0004386">
    <property type="term" value="F:helicase activity"/>
    <property type="evidence" value="ECO:0007669"/>
    <property type="project" value="UniProtKB-KW"/>
</dbReference>
<dbReference type="RefSeq" id="WP_278711444.1">
    <property type="nucleotide sequence ID" value="NZ_DYUX01000023.1"/>
</dbReference>
<dbReference type="GO" id="GO:0016887">
    <property type="term" value="F:ATP hydrolysis activity"/>
    <property type="evidence" value="ECO:0007669"/>
    <property type="project" value="TreeGrafter"/>
</dbReference>
<evidence type="ECO:0000256" key="7">
    <source>
        <dbReference type="ARBA" id="ARBA00023204"/>
    </source>
</evidence>
<gene>
    <name evidence="12" type="ORF">K8U73_06595</name>
</gene>
<keyword evidence="6" id="KW-0238">DNA-binding</keyword>
<evidence type="ECO:0000256" key="9">
    <source>
        <dbReference type="SAM" id="MobiDB-lite"/>
    </source>
</evidence>
<keyword evidence="3" id="KW-0378">Hydrolase</keyword>
<keyword evidence="7" id="KW-0234">DNA repair</keyword>
<proteinExistence type="predicted"/>
<dbReference type="PANTHER" id="PTHR47962:SF5">
    <property type="entry name" value="ATP-DEPENDENT HELICASE LHR-RELATED"/>
    <property type="match status" value="1"/>
</dbReference>
<dbReference type="InterPro" id="IPR014001">
    <property type="entry name" value="Helicase_ATP-bd"/>
</dbReference>
<dbReference type="SMART" id="SM00490">
    <property type="entry name" value="HELICc"/>
    <property type="match status" value="1"/>
</dbReference>
<dbReference type="InterPro" id="IPR001650">
    <property type="entry name" value="Helicase_C-like"/>
</dbReference>
<dbReference type="SUPFAM" id="SSF52540">
    <property type="entry name" value="P-loop containing nucleoside triphosphate hydrolases"/>
    <property type="match status" value="1"/>
</dbReference>
<evidence type="ECO:0000256" key="3">
    <source>
        <dbReference type="ARBA" id="ARBA00022801"/>
    </source>
</evidence>
<protein>
    <submittedName>
        <fullName evidence="12">DEAD/DEAH box helicase</fullName>
    </submittedName>
</protein>
<dbReference type="Pfam" id="PF00271">
    <property type="entry name" value="Helicase_C"/>
    <property type="match status" value="1"/>
</dbReference>